<dbReference type="Proteomes" id="UP001361570">
    <property type="component" value="Unassembled WGS sequence"/>
</dbReference>
<dbReference type="GO" id="GO:0005524">
    <property type="term" value="F:ATP binding"/>
    <property type="evidence" value="ECO:0007669"/>
    <property type="project" value="UniProtKB-KW"/>
</dbReference>
<keyword evidence="1" id="KW-0175">Coiled coil</keyword>
<keyword evidence="3" id="KW-1185">Reference proteome</keyword>
<proteinExistence type="predicted"/>
<evidence type="ECO:0000313" key="2">
    <source>
        <dbReference type="EMBL" id="MEI4271956.1"/>
    </source>
</evidence>
<dbReference type="EMBL" id="JBAPLU010000008">
    <property type="protein sequence ID" value="MEI4271956.1"/>
    <property type="molecule type" value="Genomic_DNA"/>
</dbReference>
<accession>A0ABU8DSX4</accession>
<gene>
    <name evidence="2" type="ORF">TEK04_09495</name>
</gene>
<protein>
    <submittedName>
        <fullName evidence="2">ATP-binding protein</fullName>
    </submittedName>
</protein>
<name>A0ABU8DSX4_9ACTN</name>
<evidence type="ECO:0000256" key="1">
    <source>
        <dbReference type="SAM" id="Coils"/>
    </source>
</evidence>
<organism evidence="2 3">
    <name type="scientific">Klenkia sesuvii</name>
    <dbReference type="NCBI Taxonomy" id="3103137"/>
    <lineage>
        <taxon>Bacteria</taxon>
        <taxon>Bacillati</taxon>
        <taxon>Actinomycetota</taxon>
        <taxon>Actinomycetes</taxon>
        <taxon>Geodermatophilales</taxon>
        <taxon>Geodermatophilaceae</taxon>
        <taxon>Klenkia</taxon>
    </lineage>
</organism>
<comment type="caution">
    <text evidence="2">The sequence shown here is derived from an EMBL/GenBank/DDBJ whole genome shotgun (WGS) entry which is preliminary data.</text>
</comment>
<dbReference type="RefSeq" id="WP_336404094.1">
    <property type="nucleotide sequence ID" value="NZ_JBAPLU010000008.1"/>
</dbReference>
<feature type="coiled-coil region" evidence="1">
    <location>
        <begin position="869"/>
        <end position="896"/>
    </location>
</feature>
<dbReference type="Gene3D" id="3.40.50.300">
    <property type="entry name" value="P-loop containing nucleotide triphosphate hydrolases"/>
    <property type="match status" value="1"/>
</dbReference>
<dbReference type="Pfam" id="PF13555">
    <property type="entry name" value="AAA_29"/>
    <property type="match status" value="1"/>
</dbReference>
<reference evidence="2 3" key="1">
    <citation type="submission" date="2024-03" db="EMBL/GenBank/DDBJ databases">
        <title>Draft genome sequence of Klenkia sp. LSe6-5.</title>
        <authorList>
            <person name="Duangmal K."/>
            <person name="Chantavorakit T."/>
        </authorList>
    </citation>
    <scope>NUCLEOTIDE SEQUENCE [LARGE SCALE GENOMIC DNA]</scope>
    <source>
        <strain evidence="2 3">LSe6-5</strain>
    </source>
</reference>
<keyword evidence="2" id="KW-0067">ATP-binding</keyword>
<evidence type="ECO:0000313" key="3">
    <source>
        <dbReference type="Proteomes" id="UP001361570"/>
    </source>
</evidence>
<dbReference type="InterPro" id="IPR027417">
    <property type="entry name" value="P-loop_NTPase"/>
</dbReference>
<keyword evidence="2" id="KW-0547">Nucleotide-binding</keyword>
<sequence length="951" mass="104685">MTLFGAADLEAPVAGASRQRVGHRLHRFELFNWGTFDGQVWSFVPGGADSLLTGDIGSGKSTVVDALTTLLVPPQRIAFNRAAGGETKERDLRSYVLGHHKSERNEATGRTLPVGLRRGPTFSVLLAVFGNEGLDTRTSLAAVFWLADGQEGQPDRFYVTAERELSIASDLTGFGGDPAALRKRLVASGAAVHDSYRPYGERFRRLLGIPSPQALELFAQTVSMKAVSNLTEFVRHHMLEPFDARRRVDQLVDHFEALSKAHDAVVAARTQVDQLDPLLGQAAVHEELTSRIAALAAERAALPAFVAARTVAHLQAEAAAADERLTGLVAERDVLDGEIRRAGDERAAAELQMEGHGGARLREIGLEIEHQSEELRRRQDRSATHAADLEILGLAPAARADAFAARRAELGEMGTRLADEQARLRADTDGLAVASARLADDERSLNADLRAARDRRVNIPVAQLDLRSRLLQATGLAEAELPFAGELLQVRPEHRDWEGAAERVLRGLGLSLLVPDRHYRTVSDWIEGEHLRGRLVYYAVPTRAGLAPAPRSKHPLSDVVEVKDDPLAGWLRAEVAVRADLERVETMADFRRAERAVTRAGQLKGGRNRHEKDDRFRIDDRRNFVLGWSAEARIDALLDAARDLGRQREELAARGTGLDGVEKQVRARAAALDRATTVREFADVDWPSVAHRIDALGAERDRLTSASGELSRLRQVRDDAAAVELTARTQRDAVVGRIGSTTTERERALVQARERGVLAAEVDALPPAVVDALATRVPGRSPRGVAAWDAWEKTTLQATTSEHDAAGTRRSGVENRLTALMRTFRQAWPLLTQELDDTVGSIIGYRELHQRLAADDLPRFEAEFQELLRTNAIRDIAELRAELRKQEELIGERIDRINESLHGIDYNTGRFIRLETERTPNQEVRTFQADLLACTDDSLTAAGDPEGLLHG</sequence>